<reference evidence="2 4" key="1">
    <citation type="submission" date="2014-03" db="EMBL/GenBank/DDBJ databases">
        <authorList>
            <person name="Casaregola S."/>
        </authorList>
    </citation>
    <scope>NUCLEOTIDE SEQUENCE [LARGE SCALE GENOMIC DNA]</scope>
    <source>
        <strain evidence="2 4">CLIB 918</strain>
    </source>
</reference>
<keyword evidence="2" id="KW-0687">Ribonucleoprotein</keyword>
<dbReference type="Pfam" id="PF01250">
    <property type="entry name" value="Ribosomal_S6"/>
    <property type="match status" value="1"/>
</dbReference>
<dbReference type="GO" id="GO:0003735">
    <property type="term" value="F:structural constituent of ribosome"/>
    <property type="evidence" value="ECO:0007669"/>
    <property type="project" value="InterPro"/>
</dbReference>
<dbReference type="OrthoDB" id="10259681at2759"/>
<keyword evidence="2" id="KW-0689">Ribosomal protein</keyword>
<reference evidence="3" key="2">
    <citation type="journal article" date="2020" name="Front. Microbiol.">
        <title>Phenotypic and Genetic Characterization of the Cheese Ripening Yeast Geotrichum candidum.</title>
        <authorList>
            <person name="Perkins V."/>
            <person name="Vignola S."/>
            <person name="Lessard M.H."/>
            <person name="Plante P.L."/>
            <person name="Corbeil J."/>
            <person name="Dugat-Bony E."/>
            <person name="Frenette M."/>
            <person name="Labrie S."/>
        </authorList>
    </citation>
    <scope>NUCLEOTIDE SEQUENCE</scope>
    <source>
        <strain evidence="3">LMA-70</strain>
    </source>
</reference>
<evidence type="ECO:0000313" key="4">
    <source>
        <dbReference type="Proteomes" id="UP000242525"/>
    </source>
</evidence>
<evidence type="ECO:0000256" key="1">
    <source>
        <dbReference type="ARBA" id="ARBA00009512"/>
    </source>
</evidence>
<accession>A0A0J9XF23</accession>
<dbReference type="InterPro" id="IPR014717">
    <property type="entry name" value="Transl_elong_EF1B/ribsomal_bS6"/>
</dbReference>
<dbReference type="NCBIfam" id="TIGR00166">
    <property type="entry name" value="S6"/>
    <property type="match status" value="1"/>
</dbReference>
<dbReference type="InterPro" id="IPR035980">
    <property type="entry name" value="Ribosomal_bS6_sf"/>
</dbReference>
<name>A0A0J9XF23_GEOCN</name>
<keyword evidence="4" id="KW-1185">Reference proteome</keyword>
<protein>
    <submittedName>
        <fullName evidence="2">Similar to Saccharomyces cerevisiae YKL003C MRP17 Mitochondrial ribosomal protein of the small subunit</fullName>
    </submittedName>
</protein>
<dbReference type="STRING" id="1173061.A0A0J9XF23"/>
<comment type="caution">
    <text evidence="2">The sequence shown here is derived from an EMBL/GenBank/DDBJ whole genome shotgun (WGS) entry which is preliminary data.</text>
</comment>
<dbReference type="PANTHER" id="PTHR21011">
    <property type="entry name" value="MITOCHONDRIAL 28S RIBOSOMAL PROTEIN S6"/>
    <property type="match status" value="1"/>
</dbReference>
<dbReference type="AlphaFoldDB" id="A0A0J9XF23"/>
<dbReference type="CDD" id="cd15465">
    <property type="entry name" value="bS6_mito"/>
    <property type="match status" value="1"/>
</dbReference>
<dbReference type="PANTHER" id="PTHR21011:SF1">
    <property type="entry name" value="SMALL RIBOSOMAL SUBUNIT PROTEIN BS6M"/>
    <property type="match status" value="1"/>
</dbReference>
<dbReference type="InterPro" id="IPR000529">
    <property type="entry name" value="Ribosomal_bS6"/>
</dbReference>
<evidence type="ECO:0000313" key="2">
    <source>
        <dbReference type="EMBL" id="CDO55850.1"/>
    </source>
</evidence>
<dbReference type="Gene3D" id="3.30.70.60">
    <property type="match status" value="1"/>
</dbReference>
<dbReference type="EMBL" id="CCBN010000012">
    <property type="protein sequence ID" value="CDO55850.1"/>
    <property type="molecule type" value="Genomic_DNA"/>
</dbReference>
<comment type="similarity">
    <text evidence="1">Belongs to the bacterial ribosomal protein bS6 family.</text>
</comment>
<dbReference type="EMBL" id="QQZK01000029">
    <property type="protein sequence ID" value="KAF5102508.1"/>
    <property type="molecule type" value="Genomic_DNA"/>
</dbReference>
<evidence type="ECO:0000313" key="3">
    <source>
        <dbReference type="EMBL" id="KAF5102508.1"/>
    </source>
</evidence>
<reference evidence="3" key="3">
    <citation type="submission" date="2020-01" db="EMBL/GenBank/DDBJ databases">
        <authorList>
            <person name="Perkins V."/>
            <person name="Lessard M.-H."/>
            <person name="Dugat-Bony E."/>
            <person name="Frenette M."/>
            <person name="Labrie S."/>
        </authorList>
    </citation>
    <scope>NUCLEOTIDE SEQUENCE</scope>
    <source>
        <strain evidence="3">LMA-70</strain>
    </source>
</reference>
<dbReference type="SUPFAM" id="SSF54995">
    <property type="entry name" value="Ribosomal protein S6"/>
    <property type="match status" value="1"/>
</dbReference>
<dbReference type="GO" id="GO:0005763">
    <property type="term" value="C:mitochondrial small ribosomal subunit"/>
    <property type="evidence" value="ECO:0007669"/>
    <property type="project" value="TreeGrafter"/>
</dbReference>
<gene>
    <name evidence="2" type="ORF">BN980_GECA12s03277g</name>
    <name evidence="3" type="ORF">DV451_001801</name>
</gene>
<dbReference type="Proteomes" id="UP000750522">
    <property type="component" value="Unassembled WGS sequence"/>
</dbReference>
<proteinExistence type="inferred from homology"/>
<organism evidence="2 4">
    <name type="scientific">Geotrichum candidum</name>
    <name type="common">Oospora lactis</name>
    <name type="synonym">Dipodascus geotrichum</name>
    <dbReference type="NCBI Taxonomy" id="1173061"/>
    <lineage>
        <taxon>Eukaryota</taxon>
        <taxon>Fungi</taxon>
        <taxon>Dikarya</taxon>
        <taxon>Ascomycota</taxon>
        <taxon>Saccharomycotina</taxon>
        <taxon>Dipodascomycetes</taxon>
        <taxon>Dipodascales</taxon>
        <taxon>Dipodascaceae</taxon>
        <taxon>Geotrichum</taxon>
    </lineage>
</organism>
<dbReference type="GO" id="GO:0006412">
    <property type="term" value="P:translation"/>
    <property type="evidence" value="ECO:0007669"/>
    <property type="project" value="InterPro"/>
</dbReference>
<dbReference type="GO" id="GO:0070181">
    <property type="term" value="F:small ribosomal subunit rRNA binding"/>
    <property type="evidence" value="ECO:0007669"/>
    <property type="project" value="TreeGrafter"/>
</dbReference>
<dbReference type="Proteomes" id="UP000242525">
    <property type="component" value="Unassembled WGS sequence"/>
</dbReference>
<sequence>MRYEIVGIARAVAKNGDIYKDTKDVISTIGKLIINNRGVIRKIENLQVKPLPKIMKRNRESFIVGSHFYVEFDASPGVQSQVFRALRMDTRMIRSTIVKTGGNSIKDLHK</sequence>